<keyword evidence="1" id="KW-0175">Coiled coil</keyword>
<dbReference type="EMBL" id="LNIX01000001">
    <property type="protein sequence ID" value="OXA61334.1"/>
    <property type="molecule type" value="Genomic_DNA"/>
</dbReference>
<evidence type="ECO:0000256" key="1">
    <source>
        <dbReference type="SAM" id="Coils"/>
    </source>
</evidence>
<sequence>MKLLLWTLWIVLIFLSLLGSCVGINGTKRAGKGAKKPATKLGKPPPGTPTKVNDHTSATSFKSSLDKEKVNSGDVSALESYNAALGHGGTYENVKSVVSSLNLIESDHAPHSSIMEYLENVPKLPDSLKKVVDERVKLRNEFEASDYSANEKKIADLQKEVEALEDTVYGPKPRPQKTRKNWPKPLQKQYLDTLTAYKKLSTSDKDGTVGQDLLKKLKAIREKGRGPDPIPDKVKMEELDKKQQEVDVLESVNRDLSRELENFVETMKGRMGVLSIPYLEHRLFPSTGKIGIPESIVKLKEGGVAEAAIEVDAFRKEWTKAMKAGADLKNGLTTSTGKLTPTSVEADYHRVWKENFPQLLDFWKKDDLKVKGITPDEKNRLFTLRKLREVYPKYWMARVIHSLKQQKFKEMMSFYISEYQLYLGSEFDFYKTGLKDLLETNKGLGWLTSSEVDELVKSHKLDEKITKKPGWEAVQKFINGKRDAKTGGKRRATTSGGSTSPKTPKLTCPKTSTKASTVFRAGSSANNCVLFVRDKNPDELEKVTTGEDEENIFEKPKVLEEHESIDSIDSKKLSEYLESFETGKDLDFDSLQAKEAVVELVSNNKGKLTGDEESIAKVKALIKREILEMHENQNSFAKSLSHGEDISSHSMSNYDRVKVSATRFAKRAAKFTSSTEKFGSSYGKIMLAKGVVSALRHGDYTSLEIMGGRIGLDYGFKAIEKTGALLVKKVGTKLAVKIGSKMTSVIGKVAGPIGAVADIGISIYSLTSSIKALNNPNATKYEQNDAIADIVADSIDIAVTATAAILSIAFPPLAPVFAAVALIVNILTTIFVSVYKAVNHVNELNDEIPLLGYEKLEEGLRYMSGANTSIYLEDLINTKKVNNIVVNMTVLWLKENPDFIGKVFPSQTLYNPEGDCYLQELKYTYFFGGVVNSWRDGRWYCGVGANKECQGIGLYCNNDHYEDYRSLGFGTYIEYKCECGADPGHYFDGYDVLDNSVDFTSKRNVYLERWAPDMLLPTDFSYSCKPGSEIFWGDRISRRDSSYEYLCKGAIGVERSNGEGKFMLYDLKNGADKILLDSGDVRDSLFLVGDGEKYFQGGAGDDTFMLDGPCSTIRGNLNGGRSKDVGNSLILGNNCSLSDPITVHMPRKMVTFSRGNLVVSSIERIIGRKGEVEIIYADCNTKLVTGLGGRGPDGGEDRVIIPHCEKDQLDLVVLVEGYTDVDFGTFSGGKAVVLINGKKSYLKSHIPTHLENGEIILKVGGVGGLKNLEINRGQRNFKLQFGNGGWADLSFECDPTSCRSGGFVAFFMDNDTHPFQLLVDVEAAKGQAVFWLGSSSDVRKVQGLTFTENLFYLNEGQNWQIEGSSKANDIFYLRNTSFSGRLDGGGGSNVIIVTKDIDLDKIVDIGPGRILSVEYENFDAVVGRPNGVEVVTTFCLLRQLDLNGGTDSVPDNINIDPSPDCEYDLTVFAKGNTLIDNRMENGQLFIQIGPNGEKGTNLRLELHQRKNSSAAVILLNYPISNITLIFTTPGLGNSHQILIADSKIDVTGKLLENDSINFLPGENKVQTVLVQIDAMLVAFHTLPANTASSERKSAKGIAFVQNRFRIQGGFWYVTVPQISKFELDKDDIFIVEDDKVVAHLDGGRGTNTIIVSEKVPGLIKINENGTAIFATSSESKVSTRNVQVWQGRAGKSEHIEVNLHFETYKVISLNGGGENDPDTINVTNIPTGKSRYPR</sequence>
<feature type="chain" id="PRO_5013076131" evidence="3">
    <location>
        <begin position="24"/>
        <end position="1734"/>
    </location>
</feature>
<feature type="signal peptide" evidence="3">
    <location>
        <begin position="1"/>
        <end position="23"/>
    </location>
</feature>
<feature type="compositionally biased region" description="Basic residues" evidence="2">
    <location>
        <begin position="29"/>
        <end position="38"/>
    </location>
</feature>
<dbReference type="Proteomes" id="UP000198287">
    <property type="component" value="Unassembled WGS sequence"/>
</dbReference>
<evidence type="ECO:0000256" key="2">
    <source>
        <dbReference type="SAM" id="MobiDB-lite"/>
    </source>
</evidence>
<protein>
    <submittedName>
        <fullName evidence="4">ATP synthase subunit beta 3</fullName>
    </submittedName>
</protein>
<evidence type="ECO:0000313" key="4">
    <source>
        <dbReference type="EMBL" id="OXA61334.1"/>
    </source>
</evidence>
<organism evidence="4 5">
    <name type="scientific">Folsomia candida</name>
    <name type="common">Springtail</name>
    <dbReference type="NCBI Taxonomy" id="158441"/>
    <lineage>
        <taxon>Eukaryota</taxon>
        <taxon>Metazoa</taxon>
        <taxon>Ecdysozoa</taxon>
        <taxon>Arthropoda</taxon>
        <taxon>Hexapoda</taxon>
        <taxon>Collembola</taxon>
        <taxon>Entomobryomorpha</taxon>
        <taxon>Isotomoidea</taxon>
        <taxon>Isotomidae</taxon>
        <taxon>Proisotominae</taxon>
        <taxon>Folsomia</taxon>
    </lineage>
</organism>
<gene>
    <name evidence="4" type="ORF">Fcan01_01071</name>
</gene>
<reference evidence="4 5" key="1">
    <citation type="submission" date="2015-12" db="EMBL/GenBank/DDBJ databases">
        <title>The genome of Folsomia candida.</title>
        <authorList>
            <person name="Faddeeva A."/>
            <person name="Derks M.F."/>
            <person name="Anvar Y."/>
            <person name="Smit S."/>
            <person name="Van Straalen N."/>
            <person name="Roelofs D."/>
        </authorList>
    </citation>
    <scope>NUCLEOTIDE SEQUENCE [LARGE SCALE GENOMIC DNA]</scope>
    <source>
        <strain evidence="4 5">VU population</strain>
        <tissue evidence="4">Whole body</tissue>
    </source>
</reference>
<proteinExistence type="predicted"/>
<comment type="caution">
    <text evidence="4">The sequence shown here is derived from an EMBL/GenBank/DDBJ whole genome shotgun (WGS) entry which is preliminary data.</text>
</comment>
<keyword evidence="5" id="KW-1185">Reference proteome</keyword>
<feature type="coiled-coil region" evidence="1">
    <location>
        <begin position="239"/>
        <end position="266"/>
    </location>
</feature>
<name>A0A226EW81_FOLCA</name>
<keyword evidence="3" id="KW-0732">Signal</keyword>
<evidence type="ECO:0000256" key="3">
    <source>
        <dbReference type="SAM" id="SignalP"/>
    </source>
</evidence>
<feature type="region of interest" description="Disordered" evidence="2">
    <location>
        <begin position="28"/>
        <end position="65"/>
    </location>
</feature>
<evidence type="ECO:0000313" key="5">
    <source>
        <dbReference type="Proteomes" id="UP000198287"/>
    </source>
</evidence>
<feature type="compositionally biased region" description="Low complexity" evidence="2">
    <location>
        <begin position="493"/>
        <end position="505"/>
    </location>
</feature>
<dbReference type="PROSITE" id="PS51257">
    <property type="entry name" value="PROKAR_LIPOPROTEIN"/>
    <property type="match status" value="1"/>
</dbReference>
<feature type="region of interest" description="Disordered" evidence="2">
    <location>
        <begin position="482"/>
        <end position="511"/>
    </location>
</feature>
<accession>A0A226EW81</accession>